<keyword evidence="3" id="KW-1185">Reference proteome</keyword>
<evidence type="ECO:0000313" key="2">
    <source>
        <dbReference type="EMBL" id="TWU04288.1"/>
    </source>
</evidence>
<comment type="caution">
    <text evidence="2">The sequence shown here is derived from an EMBL/GenBank/DDBJ whole genome shotgun (WGS) entry which is preliminary data.</text>
</comment>
<sequence length="216" mass="23781" precursor="true">MKFDSVLVCCFLLVFCYPVFAADDISISQSRIYGPLFVAPVQVGSHPPVCVRKTVSGQLASIKLERNPGAPWVAVICKELEHEMPALLKAFQTAESLKNVPCRVTVTPEKGILPENLSDNVTYNTDAYFTPQQALDKRESLRQYAKEHSLSEMYIGIAVNPLWRSGAGYTDDNDVIVAYVRGKVVTVLQLQSAGLTIEGIHDAVEKIAASHQESQQ</sequence>
<dbReference type="EMBL" id="SJPN01000003">
    <property type="protein sequence ID" value="TWU04288.1"/>
    <property type="molecule type" value="Genomic_DNA"/>
</dbReference>
<feature type="signal peptide" evidence="1">
    <location>
        <begin position="1"/>
        <end position="21"/>
    </location>
</feature>
<accession>A0A5C6AXD4</accession>
<gene>
    <name evidence="2" type="ORF">Pla52n_23270</name>
</gene>
<dbReference type="Proteomes" id="UP000320176">
    <property type="component" value="Unassembled WGS sequence"/>
</dbReference>
<feature type="chain" id="PRO_5023087444" evidence="1">
    <location>
        <begin position="22"/>
        <end position="216"/>
    </location>
</feature>
<dbReference type="RefSeq" id="WP_146519740.1">
    <property type="nucleotide sequence ID" value="NZ_CP151726.1"/>
</dbReference>
<evidence type="ECO:0000313" key="3">
    <source>
        <dbReference type="Proteomes" id="UP000320176"/>
    </source>
</evidence>
<evidence type="ECO:0000256" key="1">
    <source>
        <dbReference type="SAM" id="SignalP"/>
    </source>
</evidence>
<proteinExistence type="predicted"/>
<protein>
    <submittedName>
        <fullName evidence="2">Uncharacterized protein</fullName>
    </submittedName>
</protein>
<reference evidence="2 3" key="1">
    <citation type="submission" date="2019-02" db="EMBL/GenBank/DDBJ databases">
        <title>Deep-cultivation of Planctomycetes and their phenomic and genomic characterization uncovers novel biology.</title>
        <authorList>
            <person name="Wiegand S."/>
            <person name="Jogler M."/>
            <person name="Boedeker C."/>
            <person name="Pinto D."/>
            <person name="Vollmers J."/>
            <person name="Rivas-Marin E."/>
            <person name="Kohn T."/>
            <person name="Peeters S.H."/>
            <person name="Heuer A."/>
            <person name="Rast P."/>
            <person name="Oberbeckmann S."/>
            <person name="Bunk B."/>
            <person name="Jeske O."/>
            <person name="Meyerdierks A."/>
            <person name="Storesund J.E."/>
            <person name="Kallscheuer N."/>
            <person name="Luecker S."/>
            <person name="Lage O.M."/>
            <person name="Pohl T."/>
            <person name="Merkel B.J."/>
            <person name="Hornburger P."/>
            <person name="Mueller R.-W."/>
            <person name="Bruemmer F."/>
            <person name="Labrenz M."/>
            <person name="Spormann A.M."/>
            <person name="Op Den Camp H."/>
            <person name="Overmann J."/>
            <person name="Amann R."/>
            <person name="Jetten M.S.M."/>
            <person name="Mascher T."/>
            <person name="Medema M.H."/>
            <person name="Devos D.P."/>
            <person name="Kaster A.-K."/>
            <person name="Ovreas L."/>
            <person name="Rohde M."/>
            <person name="Galperin M.Y."/>
            <person name="Jogler C."/>
        </authorList>
    </citation>
    <scope>NUCLEOTIDE SEQUENCE [LARGE SCALE GENOMIC DNA]</scope>
    <source>
        <strain evidence="2 3">Pla52n</strain>
    </source>
</reference>
<name>A0A5C6AXD4_9BACT</name>
<organism evidence="2 3">
    <name type="scientific">Stieleria varia</name>
    <dbReference type="NCBI Taxonomy" id="2528005"/>
    <lineage>
        <taxon>Bacteria</taxon>
        <taxon>Pseudomonadati</taxon>
        <taxon>Planctomycetota</taxon>
        <taxon>Planctomycetia</taxon>
        <taxon>Pirellulales</taxon>
        <taxon>Pirellulaceae</taxon>
        <taxon>Stieleria</taxon>
    </lineage>
</organism>
<keyword evidence="1" id="KW-0732">Signal</keyword>
<dbReference type="AlphaFoldDB" id="A0A5C6AXD4"/>